<reference evidence="2" key="1">
    <citation type="submission" date="2023-03" db="EMBL/GenBank/DDBJ databases">
        <title>Massive genome expansion in bonnet fungi (Mycena s.s.) driven by repeated elements and novel gene families across ecological guilds.</title>
        <authorList>
            <consortium name="Lawrence Berkeley National Laboratory"/>
            <person name="Harder C.B."/>
            <person name="Miyauchi S."/>
            <person name="Viragh M."/>
            <person name="Kuo A."/>
            <person name="Thoen E."/>
            <person name="Andreopoulos B."/>
            <person name="Lu D."/>
            <person name="Skrede I."/>
            <person name="Drula E."/>
            <person name="Henrissat B."/>
            <person name="Morin E."/>
            <person name="Kohler A."/>
            <person name="Barry K."/>
            <person name="LaButti K."/>
            <person name="Morin E."/>
            <person name="Salamov A."/>
            <person name="Lipzen A."/>
            <person name="Mereny Z."/>
            <person name="Hegedus B."/>
            <person name="Baldrian P."/>
            <person name="Stursova M."/>
            <person name="Weitz H."/>
            <person name="Taylor A."/>
            <person name="Grigoriev I.V."/>
            <person name="Nagy L.G."/>
            <person name="Martin F."/>
            <person name="Kauserud H."/>
        </authorList>
    </citation>
    <scope>NUCLEOTIDE SEQUENCE</scope>
    <source>
        <strain evidence="2">CBHHK200</strain>
    </source>
</reference>
<dbReference type="Proteomes" id="UP001218188">
    <property type="component" value="Unassembled WGS sequence"/>
</dbReference>
<keyword evidence="3" id="KW-1185">Reference proteome</keyword>
<feature type="region of interest" description="Disordered" evidence="1">
    <location>
        <begin position="133"/>
        <end position="212"/>
    </location>
</feature>
<evidence type="ECO:0000313" key="3">
    <source>
        <dbReference type="Proteomes" id="UP001218188"/>
    </source>
</evidence>
<dbReference type="AlphaFoldDB" id="A0AAD6S2B7"/>
<evidence type="ECO:0000256" key="1">
    <source>
        <dbReference type="SAM" id="MobiDB-lite"/>
    </source>
</evidence>
<protein>
    <submittedName>
        <fullName evidence="2">Uncharacterized protein</fullName>
    </submittedName>
</protein>
<organism evidence="2 3">
    <name type="scientific">Mycena alexandri</name>
    <dbReference type="NCBI Taxonomy" id="1745969"/>
    <lineage>
        <taxon>Eukaryota</taxon>
        <taxon>Fungi</taxon>
        <taxon>Dikarya</taxon>
        <taxon>Basidiomycota</taxon>
        <taxon>Agaricomycotina</taxon>
        <taxon>Agaricomycetes</taxon>
        <taxon>Agaricomycetidae</taxon>
        <taxon>Agaricales</taxon>
        <taxon>Marasmiineae</taxon>
        <taxon>Mycenaceae</taxon>
        <taxon>Mycena</taxon>
    </lineage>
</organism>
<evidence type="ECO:0000313" key="2">
    <source>
        <dbReference type="EMBL" id="KAJ7017607.1"/>
    </source>
</evidence>
<comment type="caution">
    <text evidence="2">The sequence shown here is derived from an EMBL/GenBank/DDBJ whole genome shotgun (WGS) entry which is preliminary data.</text>
</comment>
<gene>
    <name evidence="2" type="ORF">C8F04DRAFT_429528</name>
</gene>
<accession>A0AAD6S2B7</accession>
<sequence>MSGDGESLERYMSLPVCFLTGPQGQSFEEVRFADYLKSYRATGRPPPSSPLYPSEPQAHAALGLPPLFTPVTLPAVPSSLSPSSTVPSTTSSPAAIATPLSTAAIPDPTRPGVQATVTPMGRFASERLFMNPSGSGDKASAHPTPMGGFESGGLFGNLSSSGDKAGAQPTSTNGFTFTPSSSPFSSGICSATLSPPRAHPPPTPAAGTSSLC</sequence>
<name>A0AAD6S2B7_9AGAR</name>
<dbReference type="EMBL" id="JARJCM010000392">
    <property type="protein sequence ID" value="KAJ7017607.1"/>
    <property type="molecule type" value="Genomic_DNA"/>
</dbReference>
<feature type="compositionally biased region" description="Low complexity" evidence="1">
    <location>
        <begin position="169"/>
        <end position="196"/>
    </location>
</feature>
<proteinExistence type="predicted"/>